<dbReference type="EMBL" id="OX451736">
    <property type="protein sequence ID" value="CAI8586889.1"/>
    <property type="molecule type" value="Genomic_DNA"/>
</dbReference>
<name>A0AAV0YLZ6_VICFA</name>
<keyword evidence="2" id="KW-1185">Reference proteome</keyword>
<organism evidence="1 2">
    <name type="scientific">Vicia faba</name>
    <name type="common">Broad bean</name>
    <name type="synonym">Faba vulgaris</name>
    <dbReference type="NCBI Taxonomy" id="3906"/>
    <lineage>
        <taxon>Eukaryota</taxon>
        <taxon>Viridiplantae</taxon>
        <taxon>Streptophyta</taxon>
        <taxon>Embryophyta</taxon>
        <taxon>Tracheophyta</taxon>
        <taxon>Spermatophyta</taxon>
        <taxon>Magnoliopsida</taxon>
        <taxon>eudicotyledons</taxon>
        <taxon>Gunneridae</taxon>
        <taxon>Pentapetalae</taxon>
        <taxon>rosids</taxon>
        <taxon>fabids</taxon>
        <taxon>Fabales</taxon>
        <taxon>Fabaceae</taxon>
        <taxon>Papilionoideae</taxon>
        <taxon>50 kb inversion clade</taxon>
        <taxon>NPAAA clade</taxon>
        <taxon>Hologalegina</taxon>
        <taxon>IRL clade</taxon>
        <taxon>Fabeae</taxon>
        <taxon>Vicia</taxon>
    </lineage>
</organism>
<evidence type="ECO:0000313" key="1">
    <source>
        <dbReference type="EMBL" id="CAI8586889.1"/>
    </source>
</evidence>
<protein>
    <submittedName>
        <fullName evidence="1">Uncharacterized protein</fullName>
    </submittedName>
</protein>
<dbReference type="Proteomes" id="UP001157006">
    <property type="component" value="Chromosome 1L"/>
</dbReference>
<sequence length="123" mass="13720">MTCLNLHSPLFLMHAKLKLQQHHIGMEHTTKLLWGEEPSRTNPHCKNFSSASNSLRTKAIPDFIVVAATSPPKPGDPSTFLPVSALLISVYFISNFVVPDIITKYFGLDKVTEDKKVDDAEDK</sequence>
<evidence type="ECO:0000313" key="2">
    <source>
        <dbReference type="Proteomes" id="UP001157006"/>
    </source>
</evidence>
<dbReference type="AlphaFoldDB" id="A0AAV0YLZ6"/>
<proteinExistence type="predicted"/>
<gene>
    <name evidence="1" type="ORF">VFH_I274600</name>
</gene>
<dbReference type="PANTHER" id="PTHR37196:SF2">
    <property type="entry name" value="TRANSMEMBRANE PROTEIN"/>
    <property type="match status" value="1"/>
</dbReference>
<reference evidence="1 2" key="1">
    <citation type="submission" date="2023-01" db="EMBL/GenBank/DDBJ databases">
        <authorList>
            <person name="Kreplak J."/>
        </authorList>
    </citation>
    <scope>NUCLEOTIDE SEQUENCE [LARGE SCALE GENOMIC DNA]</scope>
</reference>
<accession>A0AAV0YLZ6</accession>
<dbReference type="PANTHER" id="PTHR37196">
    <property type="entry name" value="TRANSMEMBRANE PROTEIN"/>
    <property type="match status" value="1"/>
</dbReference>